<dbReference type="PANTHER" id="PTHR43806:SF11">
    <property type="entry name" value="CEREVISIN-RELATED"/>
    <property type="match status" value="1"/>
</dbReference>
<dbReference type="CDD" id="cd00306">
    <property type="entry name" value="Peptidases_S8_S53"/>
    <property type="match status" value="2"/>
</dbReference>
<dbReference type="AlphaFoldDB" id="A0A9Q0S1B5"/>
<feature type="domain" description="Peptidase S8/S53" evidence="6">
    <location>
        <begin position="272"/>
        <end position="500"/>
    </location>
</feature>
<organism evidence="7 8">
    <name type="scientific">Pseudolycoriella hygida</name>
    <dbReference type="NCBI Taxonomy" id="35572"/>
    <lineage>
        <taxon>Eukaryota</taxon>
        <taxon>Metazoa</taxon>
        <taxon>Ecdysozoa</taxon>
        <taxon>Arthropoda</taxon>
        <taxon>Hexapoda</taxon>
        <taxon>Insecta</taxon>
        <taxon>Pterygota</taxon>
        <taxon>Neoptera</taxon>
        <taxon>Endopterygota</taxon>
        <taxon>Diptera</taxon>
        <taxon>Nematocera</taxon>
        <taxon>Sciaroidea</taxon>
        <taxon>Sciaridae</taxon>
        <taxon>Pseudolycoriella</taxon>
    </lineage>
</organism>
<dbReference type="Gene3D" id="3.40.50.200">
    <property type="entry name" value="Peptidase S8/S53 domain"/>
    <property type="match status" value="2"/>
</dbReference>
<accession>A0A9Q0S1B5</accession>
<dbReference type="EMBL" id="WJQU01000003">
    <property type="protein sequence ID" value="KAJ6639738.1"/>
    <property type="molecule type" value="Genomic_DNA"/>
</dbReference>
<dbReference type="PANTHER" id="PTHR43806">
    <property type="entry name" value="PEPTIDASE S8"/>
    <property type="match status" value="1"/>
</dbReference>
<dbReference type="SUPFAM" id="SSF52743">
    <property type="entry name" value="Subtilisin-like"/>
    <property type="match status" value="2"/>
</dbReference>
<sequence>IDGSEITRTIEGEIDYSDKNTGQVSVLSDQQEASDPNFDETNTAKNVNEHRNPELPSSSSSQLETSVDDAIEIPIQIFRLEDRVKENTNALECSVQYSRHTKQPQITAKIIKDLEELFKESLQKDPLATSDTTPKLVILPSTLRRFLSKNGHLTEVDLSLPKRKLTDTSDTLNEETLAESVRKYNQNLITVLKENHVKCIVVGSRFIFLKDFNWDTLLIIVRLVDQLQCDLTVSGGGSCTYSINSVSQQLKIGRRITMEYERKFPNLNYVNGDELKVALVDSGCLETLYENVKKRGKVSMPDKMIQVVNPWNDIQGECEDYVEARTSNDNYLVEVSYADSLNHGTAVAEIITKFLPRHSSLIVASLGENILISNIVRVMLELKKRCVKIINCSFHVDSESKHLTNVLQELYEDGVVVVASAGNKVPGEEIHKSALHSEHTIVVGSHNDRNSISSFSAEGCNVDVCSLGENVFTRYPQPSARNGTSFATAYATTIVAYRMSNGLVKADEVLSYLNSHTSALDCTYCEDFGHQGHKVLQKIDLERLKKSIFMEISLKNCYQKSLPNTSDTSREETAQCVGVDHQYLIDRLKEKLMLELKKRGAKIINCSFYVDSESEHLKKVLQELYEDGIMEVSNGTMESLEIQFARGGVKDGCRLDQESRSKSNRKLPRIGPTINEEQEGLPGTCLVNDPLVTSDKCPKLIIRPSTLTRFLDSGHLADVELSLRKRKLPDTSETSLEESDEVDHQNLIDALNGKRMKFIVVHSRYIFLKDFDFITFMNLELLVDQLQCDLIVSGGRSCTYSSNTVSDKVEAAQRITMEYDSPFPKLNYVQGDELKVALMDTGCRESLYKKVNEQGRISMPDKMIQVVDPWNLSEEECEDYFDESTAASSDAKYLVEVPYEDSLDHGTPVAEILAKLLPQNSSLIVASLGENILISNVIRVMLELKKRDVKIINCSFHVDLESIHLANVLQKLYNEGVVVVASAGNREPDENIPKSALHTEHTIVVGGHNHINLISPLSLEACNVDVCCLGEISCNEILFEKLFCITKEIDQYIVDEYICFIW</sequence>
<keyword evidence="8" id="KW-1185">Reference proteome</keyword>
<feature type="compositionally biased region" description="Polar residues" evidence="5">
    <location>
        <begin position="19"/>
        <end position="46"/>
    </location>
</feature>
<feature type="non-terminal residue" evidence="7">
    <location>
        <position position="1"/>
    </location>
</feature>
<evidence type="ECO:0000313" key="7">
    <source>
        <dbReference type="EMBL" id="KAJ6639738.1"/>
    </source>
</evidence>
<dbReference type="GO" id="GO:0004252">
    <property type="term" value="F:serine-type endopeptidase activity"/>
    <property type="evidence" value="ECO:0007669"/>
    <property type="project" value="InterPro"/>
</dbReference>
<dbReference type="InterPro" id="IPR050131">
    <property type="entry name" value="Peptidase_S8_subtilisin-like"/>
</dbReference>
<dbReference type="GO" id="GO:0006508">
    <property type="term" value="P:proteolysis"/>
    <property type="evidence" value="ECO:0007669"/>
    <property type="project" value="UniProtKB-KW"/>
</dbReference>
<keyword evidence="2 7" id="KW-0645">Protease</keyword>
<evidence type="ECO:0000256" key="5">
    <source>
        <dbReference type="SAM" id="MobiDB-lite"/>
    </source>
</evidence>
<evidence type="ECO:0000313" key="8">
    <source>
        <dbReference type="Proteomes" id="UP001151699"/>
    </source>
</evidence>
<feature type="non-terminal residue" evidence="7">
    <location>
        <position position="1062"/>
    </location>
</feature>
<gene>
    <name evidence="7" type="primary">epr</name>
    <name evidence="7" type="ORF">Bhyg_12485</name>
</gene>
<dbReference type="OrthoDB" id="19448at2759"/>
<dbReference type="Proteomes" id="UP001151699">
    <property type="component" value="Chromosome X"/>
</dbReference>
<feature type="domain" description="Peptidase S8/S53" evidence="6">
    <location>
        <begin position="831"/>
        <end position="1024"/>
    </location>
</feature>
<dbReference type="InterPro" id="IPR036852">
    <property type="entry name" value="Peptidase_S8/S53_dom_sf"/>
</dbReference>
<evidence type="ECO:0000256" key="2">
    <source>
        <dbReference type="ARBA" id="ARBA00022670"/>
    </source>
</evidence>
<proteinExistence type="inferred from homology"/>
<evidence type="ECO:0000256" key="1">
    <source>
        <dbReference type="ARBA" id="ARBA00011073"/>
    </source>
</evidence>
<protein>
    <submittedName>
        <fullName evidence="7">Minor extracellular protease Epr</fullName>
    </submittedName>
</protein>
<feature type="region of interest" description="Disordered" evidence="5">
    <location>
        <begin position="657"/>
        <end position="678"/>
    </location>
</feature>
<evidence type="ECO:0000256" key="4">
    <source>
        <dbReference type="ARBA" id="ARBA00022825"/>
    </source>
</evidence>
<dbReference type="Pfam" id="PF00082">
    <property type="entry name" value="Peptidase_S8"/>
    <property type="match status" value="2"/>
</dbReference>
<keyword evidence="4" id="KW-0720">Serine protease</keyword>
<comment type="similarity">
    <text evidence="1">Belongs to the peptidase S8 family.</text>
</comment>
<name>A0A9Q0S1B5_9DIPT</name>
<dbReference type="InterPro" id="IPR000209">
    <property type="entry name" value="Peptidase_S8/S53_dom"/>
</dbReference>
<comment type="caution">
    <text evidence="7">The sequence shown here is derived from an EMBL/GenBank/DDBJ whole genome shotgun (WGS) entry which is preliminary data.</text>
</comment>
<evidence type="ECO:0000256" key="3">
    <source>
        <dbReference type="ARBA" id="ARBA00022801"/>
    </source>
</evidence>
<feature type="region of interest" description="Disordered" evidence="5">
    <location>
        <begin position="1"/>
        <end position="65"/>
    </location>
</feature>
<evidence type="ECO:0000259" key="6">
    <source>
        <dbReference type="Pfam" id="PF00082"/>
    </source>
</evidence>
<keyword evidence="3" id="KW-0378">Hydrolase</keyword>
<reference evidence="7" key="1">
    <citation type="submission" date="2022-07" db="EMBL/GenBank/DDBJ databases">
        <authorList>
            <person name="Trinca V."/>
            <person name="Uliana J.V.C."/>
            <person name="Torres T.T."/>
            <person name="Ward R.J."/>
            <person name="Monesi N."/>
        </authorList>
    </citation>
    <scope>NUCLEOTIDE SEQUENCE</scope>
    <source>
        <strain evidence="7">HSMRA1968</strain>
        <tissue evidence="7">Whole embryos</tissue>
    </source>
</reference>